<reference evidence="1 2" key="1">
    <citation type="submission" date="2013-11" db="EMBL/GenBank/DDBJ databases">
        <title>Genome sequencing of Stegodyphus mimosarum.</title>
        <authorList>
            <person name="Bechsgaard J."/>
        </authorList>
    </citation>
    <scope>NUCLEOTIDE SEQUENCE [LARGE SCALE GENOMIC DNA]</scope>
</reference>
<dbReference type="EMBL" id="KK121530">
    <property type="protein sequence ID" value="KFM80653.1"/>
    <property type="molecule type" value="Genomic_DNA"/>
</dbReference>
<keyword evidence="2" id="KW-1185">Reference proteome</keyword>
<sequence length="84" mass="9714">MYPYVSVSMSKDDEKNLCQVCNGSKIQYIVHFHGQTYDPVTLESKAEGQSHPVCDFNFPLCGSCVQTVTLYSRLHHHKYHFFQL</sequence>
<evidence type="ECO:0000313" key="2">
    <source>
        <dbReference type="Proteomes" id="UP000054359"/>
    </source>
</evidence>
<protein>
    <submittedName>
        <fullName evidence="1">Uncharacterized protein</fullName>
    </submittedName>
</protein>
<feature type="non-terminal residue" evidence="1">
    <location>
        <position position="84"/>
    </location>
</feature>
<gene>
    <name evidence="1" type="ORF">X975_16307</name>
</gene>
<accession>A0A087UTG4</accession>
<dbReference type="AlphaFoldDB" id="A0A087UTG4"/>
<dbReference type="Proteomes" id="UP000054359">
    <property type="component" value="Unassembled WGS sequence"/>
</dbReference>
<evidence type="ECO:0000313" key="1">
    <source>
        <dbReference type="EMBL" id="KFM80653.1"/>
    </source>
</evidence>
<dbReference type="OrthoDB" id="6436780at2759"/>
<name>A0A087UTG4_STEMI</name>
<organism evidence="1 2">
    <name type="scientific">Stegodyphus mimosarum</name>
    <name type="common">African social velvet spider</name>
    <dbReference type="NCBI Taxonomy" id="407821"/>
    <lineage>
        <taxon>Eukaryota</taxon>
        <taxon>Metazoa</taxon>
        <taxon>Ecdysozoa</taxon>
        <taxon>Arthropoda</taxon>
        <taxon>Chelicerata</taxon>
        <taxon>Arachnida</taxon>
        <taxon>Araneae</taxon>
        <taxon>Araneomorphae</taxon>
        <taxon>Entelegynae</taxon>
        <taxon>Eresoidea</taxon>
        <taxon>Eresidae</taxon>
        <taxon>Stegodyphus</taxon>
    </lineage>
</organism>
<proteinExistence type="predicted"/>